<dbReference type="InParanoid" id="A0A2R6Q0B6"/>
<reference evidence="3 4" key="1">
    <citation type="submission" date="2017-07" db="EMBL/GenBank/DDBJ databases">
        <title>An improved, manually edited Actinidia chinensis var. chinensis (kiwifruit) genome highlights the challenges associated with draft genomes and gene prediction in plants.</title>
        <authorList>
            <person name="Pilkington S."/>
            <person name="Crowhurst R."/>
            <person name="Hilario E."/>
            <person name="Nardozza S."/>
            <person name="Fraser L."/>
            <person name="Peng Y."/>
            <person name="Gunaseelan K."/>
            <person name="Simpson R."/>
            <person name="Tahir J."/>
            <person name="Deroles S."/>
            <person name="Templeton K."/>
            <person name="Luo Z."/>
            <person name="Davy M."/>
            <person name="Cheng C."/>
            <person name="Mcneilage M."/>
            <person name="Scaglione D."/>
            <person name="Liu Y."/>
            <person name="Zhang Q."/>
            <person name="Datson P."/>
            <person name="De Silva N."/>
            <person name="Gardiner S."/>
            <person name="Bassett H."/>
            <person name="Chagne D."/>
            <person name="Mccallum J."/>
            <person name="Dzierzon H."/>
            <person name="Deng C."/>
            <person name="Wang Y.-Y."/>
            <person name="Barron N."/>
            <person name="Manako K."/>
            <person name="Bowen J."/>
            <person name="Foster T."/>
            <person name="Erridge Z."/>
            <person name="Tiffin H."/>
            <person name="Waite C."/>
            <person name="Davies K."/>
            <person name="Grierson E."/>
            <person name="Laing W."/>
            <person name="Kirk R."/>
            <person name="Chen X."/>
            <person name="Wood M."/>
            <person name="Montefiori M."/>
            <person name="Brummell D."/>
            <person name="Schwinn K."/>
            <person name="Catanach A."/>
            <person name="Fullerton C."/>
            <person name="Li D."/>
            <person name="Meiyalaghan S."/>
            <person name="Nieuwenhuizen N."/>
            <person name="Read N."/>
            <person name="Prakash R."/>
            <person name="Hunter D."/>
            <person name="Zhang H."/>
            <person name="Mckenzie M."/>
            <person name="Knabel M."/>
            <person name="Harris A."/>
            <person name="Allan A."/>
            <person name="Chen A."/>
            <person name="Janssen B."/>
            <person name="Plunkett B."/>
            <person name="Dwamena C."/>
            <person name="Voogd C."/>
            <person name="Leif D."/>
            <person name="Lafferty D."/>
            <person name="Souleyre E."/>
            <person name="Varkonyi-Gasic E."/>
            <person name="Gambi F."/>
            <person name="Hanley J."/>
            <person name="Yao J.-L."/>
            <person name="Cheung J."/>
            <person name="David K."/>
            <person name="Warren B."/>
            <person name="Marsh K."/>
            <person name="Snowden K."/>
            <person name="Lin-Wang K."/>
            <person name="Brian L."/>
            <person name="Martinez-Sanchez M."/>
            <person name="Wang M."/>
            <person name="Ileperuma N."/>
            <person name="Macnee N."/>
            <person name="Campin R."/>
            <person name="Mcatee P."/>
            <person name="Drummond R."/>
            <person name="Espley R."/>
            <person name="Ireland H."/>
            <person name="Wu R."/>
            <person name="Atkinson R."/>
            <person name="Karunairetnam S."/>
            <person name="Bulley S."/>
            <person name="Chunkath S."/>
            <person name="Hanley Z."/>
            <person name="Storey R."/>
            <person name="Thrimawithana A."/>
            <person name="Thomson S."/>
            <person name="David C."/>
            <person name="Testolin R."/>
        </authorList>
    </citation>
    <scope>NUCLEOTIDE SEQUENCE [LARGE SCALE GENOMIC DNA]</scope>
    <source>
        <strain evidence="4">cv. Red5</strain>
        <tissue evidence="3">Young leaf</tissue>
    </source>
</reference>
<dbReference type="OMA" id="SYELFQC"/>
<dbReference type="Proteomes" id="UP000241394">
    <property type="component" value="Chromosome LG21"/>
</dbReference>
<dbReference type="Pfam" id="PF25054">
    <property type="entry name" value="PHD_pln"/>
    <property type="match status" value="1"/>
</dbReference>
<organism evidence="3 4">
    <name type="scientific">Actinidia chinensis var. chinensis</name>
    <name type="common">Chinese soft-hair kiwi</name>
    <dbReference type="NCBI Taxonomy" id="1590841"/>
    <lineage>
        <taxon>Eukaryota</taxon>
        <taxon>Viridiplantae</taxon>
        <taxon>Streptophyta</taxon>
        <taxon>Embryophyta</taxon>
        <taxon>Tracheophyta</taxon>
        <taxon>Spermatophyta</taxon>
        <taxon>Magnoliopsida</taxon>
        <taxon>eudicotyledons</taxon>
        <taxon>Gunneridae</taxon>
        <taxon>Pentapetalae</taxon>
        <taxon>asterids</taxon>
        <taxon>Ericales</taxon>
        <taxon>Actinidiaceae</taxon>
        <taxon>Actinidia</taxon>
    </lineage>
</organism>
<gene>
    <name evidence="3" type="ORF">CEY00_Acc23900</name>
</gene>
<sequence length="194" mass="21458">MGTAPPHPSPIECCMCGDYGLSNELFKCKICQIRSQHRYCSNQYPKAESYRICNWCLIDTTEKTPQNSSNSPPSNRANIELGHDHVIKKKKKIHDGGQNGQKSSPLKVQVSSPIKKLQRSPEGSPSPSARKRVIASGGGGVEEKLTRTKSVEVSNNGGVNKQVFRNKVRRYKLLDEVSSQLAPSPSQNLEEKIL</sequence>
<name>A0A2R6Q0B6_ACTCC</name>
<feature type="compositionally biased region" description="Polar residues" evidence="1">
    <location>
        <begin position="100"/>
        <end position="112"/>
    </location>
</feature>
<dbReference type="AlphaFoldDB" id="A0A2R6Q0B6"/>
<dbReference type="PANTHER" id="PTHR33779:SF1">
    <property type="entry name" value="EXPRESSED PROTEIN"/>
    <property type="match status" value="1"/>
</dbReference>
<feature type="region of interest" description="Disordered" evidence="1">
    <location>
        <begin position="90"/>
        <end position="143"/>
    </location>
</feature>
<feature type="domain" description="PHD-type zinc finger plants" evidence="2">
    <location>
        <begin position="14"/>
        <end position="56"/>
    </location>
</feature>
<keyword evidence="3" id="KW-0378">Hydrolase</keyword>
<dbReference type="PANTHER" id="PTHR33779">
    <property type="entry name" value="EXPRESSED PROTEIN"/>
    <property type="match status" value="1"/>
</dbReference>
<dbReference type="EMBL" id="NKQK01000021">
    <property type="protein sequence ID" value="PSR99837.1"/>
    <property type="molecule type" value="Genomic_DNA"/>
</dbReference>
<evidence type="ECO:0000313" key="3">
    <source>
        <dbReference type="EMBL" id="PSR99837.1"/>
    </source>
</evidence>
<dbReference type="OrthoDB" id="1935489at2759"/>
<proteinExistence type="predicted"/>
<reference evidence="4" key="2">
    <citation type="journal article" date="2018" name="BMC Genomics">
        <title>A manually annotated Actinidia chinensis var. chinensis (kiwifruit) genome highlights the challenges associated with draft genomes and gene prediction in plants.</title>
        <authorList>
            <person name="Pilkington S.M."/>
            <person name="Crowhurst R."/>
            <person name="Hilario E."/>
            <person name="Nardozza S."/>
            <person name="Fraser L."/>
            <person name="Peng Y."/>
            <person name="Gunaseelan K."/>
            <person name="Simpson R."/>
            <person name="Tahir J."/>
            <person name="Deroles S.C."/>
            <person name="Templeton K."/>
            <person name="Luo Z."/>
            <person name="Davy M."/>
            <person name="Cheng C."/>
            <person name="McNeilage M."/>
            <person name="Scaglione D."/>
            <person name="Liu Y."/>
            <person name="Zhang Q."/>
            <person name="Datson P."/>
            <person name="De Silva N."/>
            <person name="Gardiner S.E."/>
            <person name="Bassett H."/>
            <person name="Chagne D."/>
            <person name="McCallum J."/>
            <person name="Dzierzon H."/>
            <person name="Deng C."/>
            <person name="Wang Y.Y."/>
            <person name="Barron L."/>
            <person name="Manako K."/>
            <person name="Bowen J."/>
            <person name="Foster T.M."/>
            <person name="Erridge Z.A."/>
            <person name="Tiffin H."/>
            <person name="Waite C.N."/>
            <person name="Davies K.M."/>
            <person name="Grierson E.P."/>
            <person name="Laing W.A."/>
            <person name="Kirk R."/>
            <person name="Chen X."/>
            <person name="Wood M."/>
            <person name="Montefiori M."/>
            <person name="Brummell D.A."/>
            <person name="Schwinn K.E."/>
            <person name="Catanach A."/>
            <person name="Fullerton C."/>
            <person name="Li D."/>
            <person name="Meiyalaghan S."/>
            <person name="Nieuwenhuizen N."/>
            <person name="Read N."/>
            <person name="Prakash R."/>
            <person name="Hunter D."/>
            <person name="Zhang H."/>
            <person name="McKenzie M."/>
            <person name="Knabel M."/>
            <person name="Harris A."/>
            <person name="Allan A.C."/>
            <person name="Gleave A."/>
            <person name="Chen A."/>
            <person name="Janssen B.J."/>
            <person name="Plunkett B."/>
            <person name="Ampomah-Dwamena C."/>
            <person name="Voogd C."/>
            <person name="Leif D."/>
            <person name="Lafferty D."/>
            <person name="Souleyre E.J.F."/>
            <person name="Varkonyi-Gasic E."/>
            <person name="Gambi F."/>
            <person name="Hanley J."/>
            <person name="Yao J.L."/>
            <person name="Cheung J."/>
            <person name="David K.M."/>
            <person name="Warren B."/>
            <person name="Marsh K."/>
            <person name="Snowden K.C."/>
            <person name="Lin-Wang K."/>
            <person name="Brian L."/>
            <person name="Martinez-Sanchez M."/>
            <person name="Wang M."/>
            <person name="Ileperuma N."/>
            <person name="Macnee N."/>
            <person name="Campin R."/>
            <person name="McAtee P."/>
            <person name="Drummond R.S.M."/>
            <person name="Espley R.V."/>
            <person name="Ireland H.S."/>
            <person name="Wu R."/>
            <person name="Atkinson R.G."/>
            <person name="Karunairetnam S."/>
            <person name="Bulley S."/>
            <person name="Chunkath S."/>
            <person name="Hanley Z."/>
            <person name="Storey R."/>
            <person name="Thrimawithana A.H."/>
            <person name="Thomson S."/>
            <person name="David C."/>
            <person name="Testolin R."/>
            <person name="Huang H."/>
            <person name="Hellens R.P."/>
            <person name="Schaffer R.J."/>
        </authorList>
    </citation>
    <scope>NUCLEOTIDE SEQUENCE [LARGE SCALE GENOMIC DNA]</scope>
    <source>
        <strain evidence="4">cv. Red5</strain>
    </source>
</reference>
<dbReference type="STRING" id="1590841.A0A2R6Q0B6"/>
<accession>A0A2R6Q0B6</accession>
<protein>
    <submittedName>
        <fullName evidence="3">Ubiquitin carboxyl-terminal hydrolase</fullName>
    </submittedName>
</protein>
<dbReference type="Gramene" id="PSR99837">
    <property type="protein sequence ID" value="PSR99837"/>
    <property type="gene ID" value="CEY00_Acc23900"/>
</dbReference>
<evidence type="ECO:0000256" key="1">
    <source>
        <dbReference type="SAM" id="MobiDB-lite"/>
    </source>
</evidence>
<dbReference type="GO" id="GO:0016787">
    <property type="term" value="F:hydrolase activity"/>
    <property type="evidence" value="ECO:0007669"/>
    <property type="project" value="UniProtKB-KW"/>
</dbReference>
<evidence type="ECO:0000259" key="2">
    <source>
        <dbReference type="Pfam" id="PF25054"/>
    </source>
</evidence>
<evidence type="ECO:0000313" key="4">
    <source>
        <dbReference type="Proteomes" id="UP000241394"/>
    </source>
</evidence>
<dbReference type="InterPro" id="IPR056874">
    <property type="entry name" value="PHD_dom_pln"/>
</dbReference>
<keyword evidence="4" id="KW-1185">Reference proteome</keyword>
<comment type="caution">
    <text evidence="3">The sequence shown here is derived from an EMBL/GenBank/DDBJ whole genome shotgun (WGS) entry which is preliminary data.</text>
</comment>